<dbReference type="SFLD" id="SFLDF00027">
    <property type="entry name" value="p-type_atpase"/>
    <property type="match status" value="1"/>
</dbReference>
<dbReference type="Pfam" id="PF00702">
    <property type="entry name" value="Hydrolase"/>
    <property type="match status" value="1"/>
</dbReference>
<dbReference type="InterPro" id="IPR059000">
    <property type="entry name" value="ATPase_P-type_domA"/>
</dbReference>
<evidence type="ECO:0000256" key="3">
    <source>
        <dbReference type="ARBA" id="ARBA00022692"/>
    </source>
</evidence>
<dbReference type="GO" id="GO:0016020">
    <property type="term" value="C:membrane"/>
    <property type="evidence" value="ECO:0007669"/>
    <property type="project" value="UniProtKB-SubCell"/>
</dbReference>
<dbReference type="InterPro" id="IPR023299">
    <property type="entry name" value="ATPase_P-typ_cyto_dom_N"/>
</dbReference>
<evidence type="ECO:0000256" key="8">
    <source>
        <dbReference type="SAM" id="Phobius"/>
    </source>
</evidence>
<dbReference type="InterPro" id="IPR023214">
    <property type="entry name" value="HAD_sf"/>
</dbReference>
<dbReference type="RefSeq" id="WP_170104088.1">
    <property type="nucleotide sequence ID" value="NZ_LWMS01000042.1"/>
</dbReference>
<feature type="transmembrane region" description="Helical" evidence="8">
    <location>
        <begin position="752"/>
        <end position="771"/>
    </location>
</feature>
<sequence length="803" mass="89162">MAIQNQNKNECYDSDCHERVCLNPEHYNYICMDPNCDNIHCKNNKHYNKQLLEKFQKEHGFTPKKHIKPDPNAEFKICNCGDCQEEEEHHHHHEHDHCDCEHEHHHHHHEHDHCDCEHEHHHHHHEHDHCDCEHEHHHHHEHHHEGEKCSCCEDDDISICNCGDCNDNKHEDVIQEGIPLLKNRAIQIIVSSGILFSAGIILEHTGFGQIASILFVLTAIISGYDIAKIAKNSILKRYEVSPAVLVCIAAVSAFLIGYPEEAAAVTFLYFVAEFLKDYSELRAKHSIKSLVEIAPETALVKQGTQEVQMPVEQVPLDAITIIKPGEKIPLDGIVVKGTSSVDQAAITGESIPVLKTEGDKVFSGTVNEDGFLEVIVTKESKDSVISKIVTLVKTSQQNRSKTETTVEKIAKYYTPVMIVITILVAVVPPLVFGDPFTDWIYRALSLMVISCPCAFLISTPIGMVSAITSATRKGVLIKGSSYVEEMRHIKAIIFDKTGTLTEGKLEVVDIDLLSDKYTHEDMLKIAASLETKSSHPIANAIIKEAKNRNLDILEIENFKNVAGKGIVGYIDDIQYYSANESLIEGGNFNITDKNVLKHTKEGKTVVYVGNKDEVIGIITVIDKIRDETHDVIANLKKQGIETIMLTGDNKIAAQSVANKIGIDYVYSHLLPEDKINILDTIRNKFGDVAMVGDGVNDAPALARANVGIAMGAVGSDVAIETADVALMQDDLSKLPYLFTLSNKTISIIKENIITALSVKFLFVILAILGLITLMMAVGFGDLGLTLLVIFNSFRIGIVKDPIF</sequence>
<feature type="transmembrane region" description="Helical" evidence="8">
    <location>
        <begin position="439"/>
        <end position="464"/>
    </location>
</feature>
<dbReference type="EC" id="3.6.3.3" evidence="10"/>
<dbReference type="PRINTS" id="PR00941">
    <property type="entry name" value="CDATPASE"/>
</dbReference>
<evidence type="ECO:0000256" key="2">
    <source>
        <dbReference type="ARBA" id="ARBA00006024"/>
    </source>
</evidence>
<evidence type="ECO:0000256" key="5">
    <source>
        <dbReference type="ARBA" id="ARBA00022967"/>
    </source>
</evidence>
<dbReference type="PANTHER" id="PTHR48085">
    <property type="entry name" value="CADMIUM/ZINC-TRANSPORTING ATPASE HMA2-RELATED"/>
    <property type="match status" value="1"/>
</dbReference>
<dbReference type="SUPFAM" id="SSF81665">
    <property type="entry name" value="Calcium ATPase, transmembrane domain M"/>
    <property type="match status" value="1"/>
</dbReference>
<feature type="domain" description="P-type ATPase A" evidence="9">
    <location>
        <begin position="293"/>
        <end position="393"/>
    </location>
</feature>
<dbReference type="Pfam" id="PF00122">
    <property type="entry name" value="E1-E2_ATPase"/>
    <property type="match status" value="1"/>
</dbReference>
<dbReference type="InterPro" id="IPR023298">
    <property type="entry name" value="ATPase_P-typ_TM_dom_sf"/>
</dbReference>
<dbReference type="InterPro" id="IPR027256">
    <property type="entry name" value="P-typ_ATPase_IB"/>
</dbReference>
<comment type="similarity">
    <text evidence="2">Belongs to the cation transport ATPase (P-type) (TC 3.A.3) family. Type IB subfamily.</text>
</comment>
<name>A0A2V2BPB5_9EURY</name>
<dbReference type="Proteomes" id="UP000246004">
    <property type="component" value="Unassembled WGS sequence"/>
</dbReference>
<dbReference type="SUPFAM" id="SSF81653">
    <property type="entry name" value="Calcium ATPase, transduction domain A"/>
    <property type="match status" value="1"/>
</dbReference>
<feature type="transmembrane region" description="Helical" evidence="8">
    <location>
        <begin position="777"/>
        <end position="797"/>
    </location>
</feature>
<dbReference type="GO" id="GO:0005524">
    <property type="term" value="F:ATP binding"/>
    <property type="evidence" value="ECO:0007669"/>
    <property type="project" value="InterPro"/>
</dbReference>
<dbReference type="FunFam" id="2.70.150.10:FF:000002">
    <property type="entry name" value="Copper-transporting ATPase 1, putative"/>
    <property type="match status" value="1"/>
</dbReference>
<keyword evidence="5" id="KW-1278">Translocase</keyword>
<feature type="transmembrane region" description="Helical" evidence="8">
    <location>
        <begin position="208"/>
        <end position="226"/>
    </location>
</feature>
<comment type="caution">
    <text evidence="10">The sequence shown here is derived from an EMBL/GenBank/DDBJ whole genome shotgun (WGS) entry which is preliminary data.</text>
</comment>
<feature type="transmembrane region" description="Helical" evidence="8">
    <location>
        <begin position="412"/>
        <end position="433"/>
    </location>
</feature>
<dbReference type="PANTHER" id="PTHR48085:SF5">
    <property type="entry name" value="CADMIUM_ZINC-TRANSPORTING ATPASE HMA4-RELATED"/>
    <property type="match status" value="1"/>
</dbReference>
<dbReference type="PRINTS" id="PR00119">
    <property type="entry name" value="CATATPASE"/>
</dbReference>
<gene>
    <name evidence="10" type="primary">cadA</name>
    <name evidence="10" type="ORF">MSCUN_11630</name>
</gene>
<dbReference type="GO" id="GO:0019829">
    <property type="term" value="F:ATPase-coupled monoatomic cation transmembrane transporter activity"/>
    <property type="evidence" value="ECO:0007669"/>
    <property type="project" value="InterPro"/>
</dbReference>
<dbReference type="SFLD" id="SFLDG00002">
    <property type="entry name" value="C1.7:_P-type_atpase_like"/>
    <property type="match status" value="1"/>
</dbReference>
<dbReference type="NCBIfam" id="TIGR01494">
    <property type="entry name" value="ATPase_P-type"/>
    <property type="match status" value="1"/>
</dbReference>
<dbReference type="PROSITE" id="PS00154">
    <property type="entry name" value="ATPASE_E1_E2"/>
    <property type="match status" value="1"/>
</dbReference>
<evidence type="ECO:0000259" key="9">
    <source>
        <dbReference type="Pfam" id="PF00122"/>
    </source>
</evidence>
<accession>A0A2V2BPB5</accession>
<keyword evidence="4" id="KW-0479">Metal-binding</keyword>
<dbReference type="GO" id="GO:0046872">
    <property type="term" value="F:metal ion binding"/>
    <property type="evidence" value="ECO:0007669"/>
    <property type="project" value="UniProtKB-KW"/>
</dbReference>
<evidence type="ECO:0000256" key="7">
    <source>
        <dbReference type="ARBA" id="ARBA00023136"/>
    </source>
</evidence>
<dbReference type="InterPro" id="IPR001757">
    <property type="entry name" value="P_typ_ATPase"/>
</dbReference>
<dbReference type="SFLD" id="SFLDS00003">
    <property type="entry name" value="Haloacid_Dehalogenase"/>
    <property type="match status" value="1"/>
</dbReference>
<dbReference type="Gene3D" id="3.40.50.1000">
    <property type="entry name" value="HAD superfamily/HAD-like"/>
    <property type="match status" value="1"/>
</dbReference>
<keyword evidence="6 8" id="KW-1133">Transmembrane helix</keyword>
<evidence type="ECO:0000256" key="6">
    <source>
        <dbReference type="ARBA" id="ARBA00022989"/>
    </source>
</evidence>
<dbReference type="InterPro" id="IPR018303">
    <property type="entry name" value="ATPase_P-typ_P_site"/>
</dbReference>
<evidence type="ECO:0000313" key="10">
    <source>
        <dbReference type="EMBL" id="PWL07920.1"/>
    </source>
</evidence>
<reference evidence="10 11" key="1">
    <citation type="submission" date="2016-04" db="EMBL/GenBank/DDBJ databases">
        <title>Genome sequence of Methanosphaera cuniculi DSM 4103.</title>
        <authorList>
            <person name="Poehlein A."/>
            <person name="Seedorf H."/>
            <person name="Daniel R."/>
        </authorList>
    </citation>
    <scope>NUCLEOTIDE SEQUENCE [LARGE SCALE GENOMIC DNA]</scope>
    <source>
        <strain evidence="10 11">DSM 4103</strain>
    </source>
</reference>
<dbReference type="NCBIfam" id="TIGR01525">
    <property type="entry name" value="ATPase-IB_hvy"/>
    <property type="match status" value="1"/>
</dbReference>
<keyword evidence="7 8" id="KW-0472">Membrane</keyword>
<dbReference type="InterPro" id="IPR008250">
    <property type="entry name" value="ATPase_P-typ_transduc_dom_A_sf"/>
</dbReference>
<protein>
    <submittedName>
        <fullName evidence="10">Putative cadmium-transporting ATPase</fullName>
        <ecNumber evidence="10">3.6.3.3</ecNumber>
    </submittedName>
</protein>
<keyword evidence="3 8" id="KW-0812">Transmembrane</keyword>
<dbReference type="GO" id="GO:0015086">
    <property type="term" value="F:cadmium ion transmembrane transporter activity"/>
    <property type="evidence" value="ECO:0007669"/>
    <property type="project" value="TreeGrafter"/>
</dbReference>
<comment type="subcellular location">
    <subcellularLocation>
        <location evidence="1">Membrane</location>
    </subcellularLocation>
</comment>
<dbReference type="InterPro" id="IPR044492">
    <property type="entry name" value="P_typ_ATPase_HD_dom"/>
</dbReference>
<dbReference type="Gene3D" id="2.70.150.10">
    <property type="entry name" value="Calcium-transporting ATPase, cytoplasmic transduction domain A"/>
    <property type="match status" value="1"/>
</dbReference>
<dbReference type="InterPro" id="IPR036412">
    <property type="entry name" value="HAD-like_sf"/>
</dbReference>
<dbReference type="InterPro" id="IPR051014">
    <property type="entry name" value="Cation_Transport_ATPase_IB"/>
</dbReference>
<dbReference type="EMBL" id="LWMS01000042">
    <property type="protein sequence ID" value="PWL07920.1"/>
    <property type="molecule type" value="Genomic_DNA"/>
</dbReference>
<evidence type="ECO:0000256" key="4">
    <source>
        <dbReference type="ARBA" id="ARBA00022723"/>
    </source>
</evidence>
<organism evidence="10 11">
    <name type="scientific">Methanosphaera cuniculi</name>
    <dbReference type="NCBI Taxonomy" id="1077256"/>
    <lineage>
        <taxon>Archaea</taxon>
        <taxon>Methanobacteriati</taxon>
        <taxon>Methanobacteriota</taxon>
        <taxon>Methanomada group</taxon>
        <taxon>Methanobacteria</taxon>
        <taxon>Methanobacteriales</taxon>
        <taxon>Methanobacteriaceae</taxon>
        <taxon>Methanosphaera</taxon>
    </lineage>
</organism>
<dbReference type="SUPFAM" id="SSF56784">
    <property type="entry name" value="HAD-like"/>
    <property type="match status" value="1"/>
</dbReference>
<keyword evidence="10" id="KW-0378">Hydrolase</keyword>
<dbReference type="GO" id="GO:0016887">
    <property type="term" value="F:ATP hydrolysis activity"/>
    <property type="evidence" value="ECO:0007669"/>
    <property type="project" value="InterPro"/>
</dbReference>
<proteinExistence type="inferred from homology"/>
<dbReference type="Gene3D" id="3.40.1110.10">
    <property type="entry name" value="Calcium-transporting ATPase, cytoplasmic domain N"/>
    <property type="match status" value="1"/>
</dbReference>
<dbReference type="AlphaFoldDB" id="A0A2V2BPB5"/>
<evidence type="ECO:0000256" key="1">
    <source>
        <dbReference type="ARBA" id="ARBA00004370"/>
    </source>
</evidence>
<evidence type="ECO:0000313" key="11">
    <source>
        <dbReference type="Proteomes" id="UP000246004"/>
    </source>
</evidence>